<proteinExistence type="predicted"/>
<keyword evidence="3" id="KW-1185">Reference proteome</keyword>
<comment type="caution">
    <text evidence="2">The sequence shown here is derived from an EMBL/GenBank/DDBJ whole genome shotgun (WGS) entry which is preliminary data.</text>
</comment>
<keyword evidence="1" id="KW-0732">Signal</keyword>
<accession>A0ABP6NMA7</accession>
<evidence type="ECO:0000313" key="2">
    <source>
        <dbReference type="EMBL" id="GAA3153114.1"/>
    </source>
</evidence>
<organism evidence="2 3">
    <name type="scientific">Planomonospora alba</name>
    <dbReference type="NCBI Taxonomy" id="161354"/>
    <lineage>
        <taxon>Bacteria</taxon>
        <taxon>Bacillati</taxon>
        <taxon>Actinomycetota</taxon>
        <taxon>Actinomycetes</taxon>
        <taxon>Streptosporangiales</taxon>
        <taxon>Streptosporangiaceae</taxon>
        <taxon>Planomonospora</taxon>
    </lineage>
</organism>
<evidence type="ECO:0000256" key="1">
    <source>
        <dbReference type="SAM" id="SignalP"/>
    </source>
</evidence>
<dbReference type="Proteomes" id="UP001500320">
    <property type="component" value="Unassembled WGS sequence"/>
</dbReference>
<gene>
    <name evidence="2" type="ORF">GCM10010466_50130</name>
</gene>
<sequence length="180" mass="18656">MTKHTTARRLSHAALAAALSGTALLYGAAPAAVAESAADRTAARVKGTLGPFGYGGVRLGMSTGKARATGKIVRKPGTGPCTGWDLKAHPTGRDEVGLYISRKRGVAMIFAPPGVKTPQGIRIGSTAGQMIKAYPKLKQAASGYATVSVPGNPRASYYFLLSHGEIYEIALALKNQDCAN</sequence>
<dbReference type="RefSeq" id="WP_344863556.1">
    <property type="nucleotide sequence ID" value="NZ_BAAAUT010000045.1"/>
</dbReference>
<feature type="chain" id="PRO_5046735856" evidence="1">
    <location>
        <begin position="26"/>
        <end position="180"/>
    </location>
</feature>
<dbReference type="EMBL" id="BAAAUT010000045">
    <property type="protein sequence ID" value="GAA3153114.1"/>
    <property type="molecule type" value="Genomic_DNA"/>
</dbReference>
<feature type="signal peptide" evidence="1">
    <location>
        <begin position="1"/>
        <end position="25"/>
    </location>
</feature>
<reference evidence="3" key="1">
    <citation type="journal article" date="2019" name="Int. J. Syst. Evol. Microbiol.">
        <title>The Global Catalogue of Microorganisms (GCM) 10K type strain sequencing project: providing services to taxonomists for standard genome sequencing and annotation.</title>
        <authorList>
            <consortium name="The Broad Institute Genomics Platform"/>
            <consortium name="The Broad Institute Genome Sequencing Center for Infectious Disease"/>
            <person name="Wu L."/>
            <person name="Ma J."/>
        </authorList>
    </citation>
    <scope>NUCLEOTIDE SEQUENCE [LARGE SCALE GENOMIC DNA]</scope>
    <source>
        <strain evidence="3">JCM 9373</strain>
    </source>
</reference>
<protein>
    <submittedName>
        <fullName evidence="2">Uncharacterized protein</fullName>
    </submittedName>
</protein>
<name>A0ABP6NMA7_9ACTN</name>
<evidence type="ECO:0000313" key="3">
    <source>
        <dbReference type="Proteomes" id="UP001500320"/>
    </source>
</evidence>